<evidence type="ECO:0000313" key="5">
    <source>
        <dbReference type="EMBL" id="KAJ5246317.1"/>
    </source>
</evidence>
<evidence type="ECO:0000256" key="1">
    <source>
        <dbReference type="ARBA" id="ARBA00008987"/>
    </source>
</evidence>
<dbReference type="PRINTS" id="PR00421">
    <property type="entry name" value="THIOREDOXIN"/>
</dbReference>
<organism evidence="5 6">
    <name type="scientific">Penicillium chermesinum</name>
    <dbReference type="NCBI Taxonomy" id="63820"/>
    <lineage>
        <taxon>Eukaryota</taxon>
        <taxon>Fungi</taxon>
        <taxon>Dikarya</taxon>
        <taxon>Ascomycota</taxon>
        <taxon>Pezizomycotina</taxon>
        <taxon>Eurotiomycetes</taxon>
        <taxon>Eurotiomycetidae</taxon>
        <taxon>Eurotiales</taxon>
        <taxon>Aspergillaceae</taxon>
        <taxon>Penicillium</taxon>
    </lineage>
</organism>
<reference evidence="5" key="1">
    <citation type="submission" date="2022-11" db="EMBL/GenBank/DDBJ databases">
        <authorList>
            <person name="Petersen C."/>
        </authorList>
    </citation>
    <scope>NUCLEOTIDE SEQUENCE</scope>
    <source>
        <strain evidence="5">IBT 19713</strain>
    </source>
</reference>
<dbReference type="PROSITE" id="PS00194">
    <property type="entry name" value="THIOREDOXIN_1"/>
    <property type="match status" value="1"/>
</dbReference>
<dbReference type="EMBL" id="JAPQKS010000002">
    <property type="protein sequence ID" value="KAJ5246317.1"/>
    <property type="molecule type" value="Genomic_DNA"/>
</dbReference>
<dbReference type="RefSeq" id="XP_058333738.1">
    <property type="nucleotide sequence ID" value="XM_058470597.1"/>
</dbReference>
<dbReference type="InterPro" id="IPR013766">
    <property type="entry name" value="Thioredoxin_domain"/>
</dbReference>
<dbReference type="SUPFAM" id="SSF52833">
    <property type="entry name" value="Thioredoxin-like"/>
    <property type="match status" value="1"/>
</dbReference>
<dbReference type="CDD" id="cd02947">
    <property type="entry name" value="TRX_family"/>
    <property type="match status" value="1"/>
</dbReference>
<evidence type="ECO:0000256" key="3">
    <source>
        <dbReference type="SAM" id="MobiDB-lite"/>
    </source>
</evidence>
<sequence length="163" mass="17764">MPAVKPPFRLPRIPLARATPFLLRSLPQRTPFVATPRTFSTTPVPRLSRTTPKMGGKIQEIKTADEWQTLVIDSKDPIVVDFHATWCGPCKAIAPAVEKLSEANPNVKFYKVDVDELQEVAANNGVSAMPTFLFFKDGEKLADKTVRGANPPAINAAVQALAA</sequence>
<gene>
    <name evidence="5" type="ORF">N7468_001300</name>
</gene>
<feature type="domain" description="Thioredoxin" evidence="4">
    <location>
        <begin position="38"/>
        <end position="163"/>
    </location>
</feature>
<keyword evidence="2" id="KW-1015">Disulfide bond</keyword>
<keyword evidence="6" id="KW-1185">Reference proteome</keyword>
<name>A0A9W9PHL8_9EURO</name>
<evidence type="ECO:0000256" key="2">
    <source>
        <dbReference type="ARBA" id="ARBA00023157"/>
    </source>
</evidence>
<dbReference type="Pfam" id="PF00085">
    <property type="entry name" value="Thioredoxin"/>
    <property type="match status" value="1"/>
</dbReference>
<evidence type="ECO:0000259" key="4">
    <source>
        <dbReference type="PROSITE" id="PS51352"/>
    </source>
</evidence>
<dbReference type="PROSITE" id="PS51352">
    <property type="entry name" value="THIOREDOXIN_2"/>
    <property type="match status" value="1"/>
</dbReference>
<accession>A0A9W9PHL8</accession>
<dbReference type="Proteomes" id="UP001150941">
    <property type="component" value="Unassembled WGS sequence"/>
</dbReference>
<dbReference type="Gene3D" id="3.40.30.10">
    <property type="entry name" value="Glutaredoxin"/>
    <property type="match status" value="1"/>
</dbReference>
<dbReference type="InterPro" id="IPR017937">
    <property type="entry name" value="Thioredoxin_CS"/>
</dbReference>
<dbReference type="FunFam" id="3.40.30.10:FF:000245">
    <property type="entry name" value="Thioredoxin"/>
    <property type="match status" value="1"/>
</dbReference>
<comment type="similarity">
    <text evidence="1">Belongs to the thioredoxin family.</text>
</comment>
<dbReference type="OrthoDB" id="10263751at2759"/>
<dbReference type="GeneID" id="83197900"/>
<dbReference type="AlphaFoldDB" id="A0A9W9PHL8"/>
<feature type="region of interest" description="Disordered" evidence="3">
    <location>
        <begin position="34"/>
        <end position="54"/>
    </location>
</feature>
<reference evidence="5" key="2">
    <citation type="journal article" date="2023" name="IMA Fungus">
        <title>Comparative genomic study of the Penicillium genus elucidates a diverse pangenome and 15 lateral gene transfer events.</title>
        <authorList>
            <person name="Petersen C."/>
            <person name="Sorensen T."/>
            <person name="Nielsen M.R."/>
            <person name="Sondergaard T.E."/>
            <person name="Sorensen J.L."/>
            <person name="Fitzpatrick D.A."/>
            <person name="Frisvad J.C."/>
            <person name="Nielsen K.L."/>
        </authorList>
    </citation>
    <scope>NUCLEOTIDE SEQUENCE</scope>
    <source>
        <strain evidence="5">IBT 19713</strain>
    </source>
</reference>
<comment type="caution">
    <text evidence="5">The sequence shown here is derived from an EMBL/GenBank/DDBJ whole genome shotgun (WGS) entry which is preliminary data.</text>
</comment>
<feature type="compositionally biased region" description="Polar residues" evidence="3">
    <location>
        <begin position="37"/>
        <end position="51"/>
    </location>
</feature>
<dbReference type="PANTHER" id="PTHR46115">
    <property type="entry name" value="THIOREDOXIN-LIKE PROTEIN 1"/>
    <property type="match status" value="1"/>
</dbReference>
<proteinExistence type="inferred from homology"/>
<evidence type="ECO:0000313" key="6">
    <source>
        <dbReference type="Proteomes" id="UP001150941"/>
    </source>
</evidence>
<dbReference type="InterPro" id="IPR036249">
    <property type="entry name" value="Thioredoxin-like_sf"/>
</dbReference>
<protein>
    <submittedName>
        <fullName evidence="5">Thioredoxin</fullName>
    </submittedName>
</protein>